<comment type="caution">
    <text evidence="2">The sequence shown here is derived from an EMBL/GenBank/DDBJ whole genome shotgun (WGS) entry which is preliminary data.</text>
</comment>
<dbReference type="STRING" id="1802485.A2V97_00705"/>
<dbReference type="SUPFAM" id="SSF111038">
    <property type="entry name" value="YjbQ-like"/>
    <property type="match status" value="1"/>
</dbReference>
<dbReference type="PANTHER" id="PTHR30615">
    <property type="entry name" value="UNCHARACTERIZED PROTEIN YJBQ-RELATED"/>
    <property type="match status" value="1"/>
</dbReference>
<protein>
    <recommendedName>
        <fullName evidence="4">Secondary thiamine-phosphate synthase enzyme</fullName>
    </recommendedName>
</protein>
<comment type="similarity">
    <text evidence="1">Belongs to the UPF0047 family.</text>
</comment>
<organism evidence="2 3">
    <name type="scientific">Candidatus Woesebacteria bacterium RBG_16_42_24</name>
    <dbReference type="NCBI Taxonomy" id="1802485"/>
    <lineage>
        <taxon>Bacteria</taxon>
        <taxon>Candidatus Woeseibacteriota</taxon>
    </lineage>
</organism>
<name>A0A1F7XKM5_9BACT</name>
<accession>A0A1F7XKM5</accession>
<dbReference type="PANTHER" id="PTHR30615:SF8">
    <property type="entry name" value="UPF0047 PROTEIN C4A8.02C"/>
    <property type="match status" value="1"/>
</dbReference>
<evidence type="ECO:0000313" key="2">
    <source>
        <dbReference type="EMBL" id="OGM15550.1"/>
    </source>
</evidence>
<sequence>MEISVRTKGKKEIVDITENLNVLVSKENFKEGLCNLFILHTTCALTTMDLDPGTDIDFLEAIEKMFPKGSYRHPHDPSHVGEHIMASIIGPSVSVPVSTGKLILGTWQRVVLVELSGPRERNIQVNFVKWG</sequence>
<dbReference type="AlphaFoldDB" id="A0A1F7XKM5"/>
<reference evidence="2 3" key="1">
    <citation type="journal article" date="2016" name="Nat. Commun.">
        <title>Thousands of microbial genomes shed light on interconnected biogeochemical processes in an aquifer system.</title>
        <authorList>
            <person name="Anantharaman K."/>
            <person name="Brown C.T."/>
            <person name="Hug L.A."/>
            <person name="Sharon I."/>
            <person name="Castelle C.J."/>
            <person name="Probst A.J."/>
            <person name="Thomas B.C."/>
            <person name="Singh A."/>
            <person name="Wilkins M.J."/>
            <person name="Karaoz U."/>
            <person name="Brodie E.L."/>
            <person name="Williams K.H."/>
            <person name="Hubbard S.S."/>
            <person name="Banfield J.F."/>
        </authorList>
    </citation>
    <scope>NUCLEOTIDE SEQUENCE [LARGE SCALE GENOMIC DNA]</scope>
</reference>
<dbReference type="Pfam" id="PF01894">
    <property type="entry name" value="YjbQ"/>
    <property type="match status" value="1"/>
</dbReference>
<evidence type="ECO:0000256" key="1">
    <source>
        <dbReference type="ARBA" id="ARBA00005534"/>
    </source>
</evidence>
<evidence type="ECO:0000313" key="3">
    <source>
        <dbReference type="Proteomes" id="UP000177382"/>
    </source>
</evidence>
<dbReference type="InterPro" id="IPR035917">
    <property type="entry name" value="YjbQ-like_sf"/>
</dbReference>
<dbReference type="NCBIfam" id="TIGR00149">
    <property type="entry name" value="TIGR00149_YjbQ"/>
    <property type="match status" value="1"/>
</dbReference>
<gene>
    <name evidence="2" type="ORF">A2V97_00705</name>
</gene>
<dbReference type="InterPro" id="IPR001602">
    <property type="entry name" value="UPF0047_YjbQ-like"/>
</dbReference>
<dbReference type="Proteomes" id="UP000177382">
    <property type="component" value="Unassembled WGS sequence"/>
</dbReference>
<dbReference type="EMBL" id="MGFX01000002">
    <property type="protein sequence ID" value="OGM15550.1"/>
    <property type="molecule type" value="Genomic_DNA"/>
</dbReference>
<evidence type="ECO:0008006" key="4">
    <source>
        <dbReference type="Google" id="ProtNLM"/>
    </source>
</evidence>
<dbReference type="PROSITE" id="PS01314">
    <property type="entry name" value="UPF0047"/>
    <property type="match status" value="1"/>
</dbReference>
<proteinExistence type="inferred from homology"/>
<dbReference type="PIRSF" id="PIRSF004681">
    <property type="entry name" value="UCP004681"/>
    <property type="match status" value="1"/>
</dbReference>
<dbReference type="Gene3D" id="2.60.120.460">
    <property type="entry name" value="YjbQ-like"/>
    <property type="match status" value="1"/>
</dbReference>